<evidence type="ECO:0000313" key="11">
    <source>
        <dbReference type="EMBL" id="QKG79946.1"/>
    </source>
</evidence>
<evidence type="ECO:0000256" key="1">
    <source>
        <dbReference type="ARBA" id="ARBA00000085"/>
    </source>
</evidence>
<dbReference type="InterPro" id="IPR004358">
    <property type="entry name" value="Sig_transdc_His_kin-like_C"/>
</dbReference>
<dbReference type="SMART" id="SM00091">
    <property type="entry name" value="PAS"/>
    <property type="match status" value="1"/>
</dbReference>
<dbReference type="SUPFAM" id="SSF55874">
    <property type="entry name" value="ATPase domain of HSP90 chaperone/DNA topoisomerase II/histidine kinase"/>
    <property type="match status" value="1"/>
</dbReference>
<dbReference type="CDD" id="cd17546">
    <property type="entry name" value="REC_hyHK_CKI1_RcsC-like"/>
    <property type="match status" value="1"/>
</dbReference>
<dbReference type="PROSITE" id="PS50110">
    <property type="entry name" value="RESPONSE_REGULATORY"/>
    <property type="match status" value="1"/>
</dbReference>
<dbReference type="InterPro" id="IPR003594">
    <property type="entry name" value="HATPase_dom"/>
</dbReference>
<dbReference type="InterPro" id="IPR005467">
    <property type="entry name" value="His_kinase_dom"/>
</dbReference>
<dbReference type="Gene3D" id="3.30.565.10">
    <property type="entry name" value="Histidine kinase-like ATPase, C-terminal domain"/>
    <property type="match status" value="1"/>
</dbReference>
<keyword evidence="12" id="KW-1185">Reference proteome</keyword>
<dbReference type="GO" id="GO:0000155">
    <property type="term" value="F:phosphorelay sensor kinase activity"/>
    <property type="evidence" value="ECO:0007669"/>
    <property type="project" value="InterPro"/>
</dbReference>
<evidence type="ECO:0000256" key="5">
    <source>
        <dbReference type="ARBA" id="ARBA00022777"/>
    </source>
</evidence>
<dbReference type="PRINTS" id="PR00344">
    <property type="entry name" value="BCTRLSENSOR"/>
</dbReference>
<dbReference type="InterPro" id="IPR003661">
    <property type="entry name" value="HisK_dim/P_dom"/>
</dbReference>
<keyword evidence="4" id="KW-0808">Transferase</keyword>
<dbReference type="InterPro" id="IPR036097">
    <property type="entry name" value="HisK_dim/P_sf"/>
</dbReference>
<dbReference type="SMART" id="SM00086">
    <property type="entry name" value="PAC"/>
    <property type="match status" value="2"/>
</dbReference>
<dbReference type="InterPro" id="IPR036890">
    <property type="entry name" value="HATPase_C_sf"/>
</dbReference>
<dbReference type="CDD" id="cd00082">
    <property type="entry name" value="HisKA"/>
    <property type="match status" value="1"/>
</dbReference>
<dbReference type="SUPFAM" id="SSF47384">
    <property type="entry name" value="Homodimeric domain of signal transducing histidine kinase"/>
    <property type="match status" value="1"/>
</dbReference>
<sequence>MNEQPQNRIKILLLGDSSEHCHELVSKIAQNSDFSHCELIPVSSFDKIIAYLSNIFDGVILFHTDENEIKNINSLVELRNNYNPTIPVIVLLSGQAEGINIKDVLKADVNDVVVCSNKLWLEAVLAKYFFRRINRSNINIQTDYNSYLSHVNRIHYEFPFGLVRVVINPNIYVEYINKEAQRILGFNLTQHQEDPDLINRFLPKERIKLVLENAGTGHEFLRKRIKISSGNENIKWVEAVYIPGYEYNKNHNSIEVILRDITDEEVDKVLQKSVYDIARMTSSNFSLNRVFTIINKIIEDLINIDNIYIALYDEDTQVVSFPYFVDIKDAIPPKPRKNSRGLTEYILRTGKSLICQPDCFDKLIAENEIEIFGTKPKSWLGVPLKYHDKIIGVLAVQHYSNPNAFGEREKYILEFFSEQIARTVDYKRKSESIKLLSAAVEQSPVSIIITSLKPEIVYVNSTFTDITGYESKEVIGRNPRFLQSGLTPKERFVELWDTITTGNTWRGEFINKRKNGEIFYEESIIVPITDELGRNSYYLSIKIDVTEKKKLIQDLITAKEKAEESDKLKTAFLQNISHEIRTPMNAIVGFAEILENDHDNEEKISYYTSVIKQRSYDLLDIVNELLDISRIESGQLKAEFKPFELNGIFTDLLQTFEGYKVRMERHDIEIKLSPLPENISNVIVSDEAKLRQVFTNLIHNAMKFTHKGYIEFGFHELNNDNLVFRVSDTGIGIPADMQDKIFERFQKSSPQGVIYDGLGLGLTIVQSLVNLLGGKIWLKSEVGKGTTFYFSIPYKPETQNRSTTNEEVANPECLQRYKLLIVEDDTFNVAYFKELFDSLGFEYHIESSGLEAIEHFRSNPSYDMVLMDIKLPDMTGYDVIEKFKSINPEIPIIAQTAYAAKADREKALKAGCVDYISKPIFRDKLLALLHKHLVHN</sequence>
<dbReference type="RefSeq" id="WP_173074204.1">
    <property type="nucleotide sequence ID" value="NZ_CP041345.1"/>
</dbReference>
<dbReference type="InterPro" id="IPR035965">
    <property type="entry name" value="PAS-like_dom_sf"/>
</dbReference>
<dbReference type="PANTHER" id="PTHR43047">
    <property type="entry name" value="TWO-COMPONENT HISTIDINE PROTEIN KINASE"/>
    <property type="match status" value="1"/>
</dbReference>
<evidence type="ECO:0000256" key="4">
    <source>
        <dbReference type="ARBA" id="ARBA00022679"/>
    </source>
</evidence>
<feature type="domain" description="PAC" evidence="10">
    <location>
        <begin position="503"/>
        <end position="557"/>
    </location>
</feature>
<dbReference type="EMBL" id="CP041345">
    <property type="protein sequence ID" value="QKG79946.1"/>
    <property type="molecule type" value="Genomic_DNA"/>
</dbReference>
<dbReference type="Pfam" id="PF00072">
    <property type="entry name" value="Response_reg"/>
    <property type="match status" value="1"/>
</dbReference>
<dbReference type="InterPro" id="IPR000700">
    <property type="entry name" value="PAS-assoc_C"/>
</dbReference>
<dbReference type="InterPro" id="IPR011006">
    <property type="entry name" value="CheY-like_superfamily"/>
</dbReference>
<reference evidence="11 12" key="1">
    <citation type="submission" date="2019-07" db="EMBL/GenBank/DDBJ databases">
        <title>Thalassofilum flectens gen. nov., sp. nov., a novel moderate thermophilic anaerobe from a shallow sea hot spring in Kunashir Island (Russia), representing a new family in the order Bacteroidales, and proposal of Thalassofilacea fam. nov.</title>
        <authorList>
            <person name="Kochetkova T.V."/>
            <person name="Podosokorskaya O.A."/>
            <person name="Novikov A."/>
            <person name="Elcheninov A.G."/>
            <person name="Toshchakov S.V."/>
            <person name="Kublanov I.V."/>
        </authorList>
    </citation>
    <scope>NUCLEOTIDE SEQUENCE [LARGE SCALE GENOMIC DNA]</scope>
    <source>
        <strain evidence="11 12">38-H</strain>
    </source>
</reference>
<dbReference type="InterPro" id="IPR003018">
    <property type="entry name" value="GAF"/>
</dbReference>
<dbReference type="SUPFAM" id="SSF55785">
    <property type="entry name" value="PYP-like sensor domain (PAS domain)"/>
    <property type="match status" value="2"/>
</dbReference>
<dbReference type="SMART" id="SM00387">
    <property type="entry name" value="HATPase_c"/>
    <property type="match status" value="1"/>
</dbReference>
<organism evidence="11 12">
    <name type="scientific">Tenuifilum thalassicum</name>
    <dbReference type="NCBI Taxonomy" id="2590900"/>
    <lineage>
        <taxon>Bacteria</taxon>
        <taxon>Pseudomonadati</taxon>
        <taxon>Bacteroidota</taxon>
        <taxon>Bacteroidia</taxon>
        <taxon>Bacteroidales</taxon>
        <taxon>Tenuifilaceae</taxon>
        <taxon>Tenuifilum</taxon>
    </lineage>
</organism>
<dbReference type="FunFam" id="3.30.565.10:FF:000006">
    <property type="entry name" value="Sensor histidine kinase WalK"/>
    <property type="match status" value="1"/>
</dbReference>
<dbReference type="Gene3D" id="3.30.450.40">
    <property type="match status" value="1"/>
</dbReference>
<feature type="domain" description="Histidine kinase" evidence="7">
    <location>
        <begin position="575"/>
        <end position="796"/>
    </location>
</feature>
<comment type="catalytic activity">
    <reaction evidence="1">
        <text>ATP + protein L-histidine = ADP + protein N-phospho-L-histidine.</text>
        <dbReference type="EC" id="2.7.13.3"/>
    </reaction>
</comment>
<dbReference type="PROSITE" id="PS50109">
    <property type="entry name" value="HIS_KIN"/>
    <property type="match status" value="1"/>
</dbReference>
<dbReference type="InterPro" id="IPR029016">
    <property type="entry name" value="GAF-like_dom_sf"/>
</dbReference>
<evidence type="ECO:0000259" key="8">
    <source>
        <dbReference type="PROSITE" id="PS50110"/>
    </source>
</evidence>
<dbReference type="KEGG" id="ttz:FHG85_06600"/>
<dbReference type="Gene3D" id="3.40.50.2300">
    <property type="match status" value="1"/>
</dbReference>
<dbReference type="AlphaFoldDB" id="A0A7D4CGM0"/>
<dbReference type="NCBIfam" id="TIGR00229">
    <property type="entry name" value="sensory_box"/>
    <property type="match status" value="1"/>
</dbReference>
<feature type="modified residue" description="4-aspartylphosphate" evidence="6">
    <location>
        <position position="868"/>
    </location>
</feature>
<dbReference type="InterPro" id="IPR001610">
    <property type="entry name" value="PAC"/>
</dbReference>
<gene>
    <name evidence="11" type="ORF">FHG85_06600</name>
</gene>
<dbReference type="InterPro" id="IPR000014">
    <property type="entry name" value="PAS"/>
</dbReference>
<keyword evidence="3 6" id="KW-0597">Phosphoprotein</keyword>
<dbReference type="Pfam" id="PF00512">
    <property type="entry name" value="HisKA"/>
    <property type="match status" value="1"/>
</dbReference>
<dbReference type="EC" id="2.7.13.3" evidence="2"/>
<dbReference type="InterPro" id="IPR001789">
    <property type="entry name" value="Sig_transdc_resp-reg_receiver"/>
</dbReference>
<evidence type="ECO:0000259" key="10">
    <source>
        <dbReference type="PROSITE" id="PS50113"/>
    </source>
</evidence>
<dbReference type="Gene3D" id="3.30.450.20">
    <property type="entry name" value="PAS domain"/>
    <property type="match status" value="1"/>
</dbReference>
<protein>
    <recommendedName>
        <fullName evidence="2">histidine kinase</fullName>
        <ecNumber evidence="2">2.7.13.3</ecNumber>
    </recommendedName>
</protein>
<accession>A0A7D4CGM0</accession>
<dbReference type="PANTHER" id="PTHR43047:SF64">
    <property type="entry name" value="HISTIDINE KINASE CONTAINING CHEY-HOMOLOGOUS RECEIVER DOMAIN AND PAS DOMAIN-RELATED"/>
    <property type="match status" value="1"/>
</dbReference>
<keyword evidence="5" id="KW-0418">Kinase</keyword>
<dbReference type="SMART" id="SM00448">
    <property type="entry name" value="REC"/>
    <property type="match status" value="1"/>
</dbReference>
<evidence type="ECO:0000256" key="2">
    <source>
        <dbReference type="ARBA" id="ARBA00012438"/>
    </source>
</evidence>
<evidence type="ECO:0000259" key="7">
    <source>
        <dbReference type="PROSITE" id="PS50109"/>
    </source>
</evidence>
<feature type="domain" description="Response regulatory" evidence="8">
    <location>
        <begin position="818"/>
        <end position="933"/>
    </location>
</feature>
<dbReference type="PROSITE" id="PS50112">
    <property type="entry name" value="PAS"/>
    <property type="match status" value="1"/>
</dbReference>
<dbReference type="Gene3D" id="1.10.287.130">
    <property type="match status" value="1"/>
</dbReference>
<evidence type="ECO:0000256" key="6">
    <source>
        <dbReference type="PROSITE-ProRule" id="PRU00169"/>
    </source>
</evidence>
<evidence type="ECO:0000256" key="3">
    <source>
        <dbReference type="ARBA" id="ARBA00022553"/>
    </source>
</evidence>
<feature type="domain" description="PAS" evidence="9">
    <location>
        <begin position="432"/>
        <end position="491"/>
    </location>
</feature>
<dbReference type="Pfam" id="PF13426">
    <property type="entry name" value="PAS_9"/>
    <property type="match status" value="2"/>
</dbReference>
<evidence type="ECO:0000259" key="9">
    <source>
        <dbReference type="PROSITE" id="PS50112"/>
    </source>
</evidence>
<dbReference type="CDD" id="cd16922">
    <property type="entry name" value="HATPase_EvgS-ArcB-TorS-like"/>
    <property type="match status" value="1"/>
</dbReference>
<dbReference type="SMART" id="SM00388">
    <property type="entry name" value="HisKA"/>
    <property type="match status" value="1"/>
</dbReference>
<dbReference type="SMART" id="SM00065">
    <property type="entry name" value="GAF"/>
    <property type="match status" value="1"/>
</dbReference>
<name>A0A7D4CGM0_9BACT</name>
<dbReference type="PROSITE" id="PS50113">
    <property type="entry name" value="PAC"/>
    <property type="match status" value="1"/>
</dbReference>
<dbReference type="SUPFAM" id="SSF55781">
    <property type="entry name" value="GAF domain-like"/>
    <property type="match status" value="1"/>
</dbReference>
<dbReference type="Pfam" id="PF13185">
    <property type="entry name" value="GAF_2"/>
    <property type="match status" value="1"/>
</dbReference>
<dbReference type="Pfam" id="PF02518">
    <property type="entry name" value="HATPase_c"/>
    <property type="match status" value="1"/>
</dbReference>
<dbReference type="SUPFAM" id="SSF52172">
    <property type="entry name" value="CheY-like"/>
    <property type="match status" value="1"/>
</dbReference>
<proteinExistence type="predicted"/>
<dbReference type="CDD" id="cd00130">
    <property type="entry name" value="PAS"/>
    <property type="match status" value="1"/>
</dbReference>
<evidence type="ECO:0000313" key="12">
    <source>
        <dbReference type="Proteomes" id="UP000500961"/>
    </source>
</evidence>
<dbReference type="Proteomes" id="UP000500961">
    <property type="component" value="Chromosome"/>
</dbReference>